<evidence type="ECO:0000256" key="1">
    <source>
        <dbReference type="SAM" id="MobiDB-lite"/>
    </source>
</evidence>
<dbReference type="Proteomes" id="UP000059680">
    <property type="component" value="Chromosome 5"/>
</dbReference>
<proteinExistence type="predicted"/>
<feature type="region of interest" description="Disordered" evidence="1">
    <location>
        <begin position="90"/>
        <end position="109"/>
    </location>
</feature>
<sequence length="148" mass="14827">MMLPLHPAMRSPSPAYNLRPLTSGAREDGSKKLNIVSISRLTNESLSSAKGGNHLGGGGLQQRWSAAVAGDDLGSGGAVAAGDDLGSGGGQQRLVTASTPAGAAVAGTREEERVVDGGIISRGRSKHAVEGVQAEIAVEGVESVSGSR</sequence>
<reference evidence="3" key="1">
    <citation type="journal article" date="2005" name="Nature">
        <title>The map-based sequence of the rice genome.</title>
        <authorList>
            <consortium name="International rice genome sequencing project (IRGSP)"/>
            <person name="Matsumoto T."/>
            <person name="Wu J."/>
            <person name="Kanamori H."/>
            <person name="Katayose Y."/>
            <person name="Fujisawa M."/>
            <person name="Namiki N."/>
            <person name="Mizuno H."/>
            <person name="Yamamoto K."/>
            <person name="Antonio B.A."/>
            <person name="Baba T."/>
            <person name="Sakata K."/>
            <person name="Nagamura Y."/>
            <person name="Aoki H."/>
            <person name="Arikawa K."/>
            <person name="Arita K."/>
            <person name="Bito T."/>
            <person name="Chiden Y."/>
            <person name="Fujitsuka N."/>
            <person name="Fukunaka R."/>
            <person name="Hamada M."/>
            <person name="Harada C."/>
            <person name="Hayashi A."/>
            <person name="Hijishita S."/>
            <person name="Honda M."/>
            <person name="Hosokawa S."/>
            <person name="Ichikawa Y."/>
            <person name="Idonuma A."/>
            <person name="Iijima M."/>
            <person name="Ikeda M."/>
            <person name="Ikeno M."/>
            <person name="Ito K."/>
            <person name="Ito S."/>
            <person name="Ito T."/>
            <person name="Ito Y."/>
            <person name="Ito Y."/>
            <person name="Iwabuchi A."/>
            <person name="Kamiya K."/>
            <person name="Karasawa W."/>
            <person name="Kurita K."/>
            <person name="Katagiri S."/>
            <person name="Kikuta A."/>
            <person name="Kobayashi H."/>
            <person name="Kobayashi N."/>
            <person name="Machita K."/>
            <person name="Maehara T."/>
            <person name="Masukawa M."/>
            <person name="Mizubayashi T."/>
            <person name="Mukai Y."/>
            <person name="Nagasaki H."/>
            <person name="Nagata Y."/>
            <person name="Naito S."/>
            <person name="Nakashima M."/>
            <person name="Nakama Y."/>
            <person name="Nakamichi Y."/>
            <person name="Nakamura M."/>
            <person name="Meguro A."/>
            <person name="Negishi M."/>
            <person name="Ohta I."/>
            <person name="Ohta T."/>
            <person name="Okamoto M."/>
            <person name="Ono N."/>
            <person name="Saji S."/>
            <person name="Sakaguchi M."/>
            <person name="Sakai K."/>
            <person name="Shibata M."/>
            <person name="Shimokawa T."/>
            <person name="Song J."/>
            <person name="Takazaki Y."/>
            <person name="Terasawa K."/>
            <person name="Tsugane M."/>
            <person name="Tsuji K."/>
            <person name="Ueda S."/>
            <person name="Waki K."/>
            <person name="Yamagata H."/>
            <person name="Yamamoto M."/>
            <person name="Yamamoto S."/>
            <person name="Yamane H."/>
            <person name="Yoshiki S."/>
            <person name="Yoshihara R."/>
            <person name="Yukawa K."/>
            <person name="Zhong H."/>
            <person name="Yano M."/>
            <person name="Yuan Q."/>
            <person name="Ouyang S."/>
            <person name="Liu J."/>
            <person name="Jones K.M."/>
            <person name="Gansberger K."/>
            <person name="Moffat K."/>
            <person name="Hill J."/>
            <person name="Bera J."/>
            <person name="Fadrosh D."/>
            <person name="Jin S."/>
            <person name="Johri S."/>
            <person name="Kim M."/>
            <person name="Overton L."/>
            <person name="Reardon M."/>
            <person name="Tsitrin T."/>
            <person name="Vuong H."/>
            <person name="Weaver B."/>
            <person name="Ciecko A."/>
            <person name="Tallon L."/>
            <person name="Jackson J."/>
            <person name="Pai G."/>
            <person name="Aken S.V."/>
            <person name="Utterback T."/>
            <person name="Reidmuller S."/>
            <person name="Feldblyum T."/>
            <person name="Hsiao J."/>
            <person name="Zismann V."/>
            <person name="Iobst S."/>
            <person name="de Vazeille A.R."/>
            <person name="Buell C.R."/>
            <person name="Ying K."/>
            <person name="Li Y."/>
            <person name="Lu T."/>
            <person name="Huang Y."/>
            <person name="Zhao Q."/>
            <person name="Feng Q."/>
            <person name="Zhang L."/>
            <person name="Zhu J."/>
            <person name="Weng Q."/>
            <person name="Mu J."/>
            <person name="Lu Y."/>
            <person name="Fan D."/>
            <person name="Liu Y."/>
            <person name="Guan J."/>
            <person name="Zhang Y."/>
            <person name="Yu S."/>
            <person name="Liu X."/>
            <person name="Zhang Y."/>
            <person name="Hong G."/>
            <person name="Han B."/>
            <person name="Choisne N."/>
            <person name="Demange N."/>
            <person name="Orjeda G."/>
            <person name="Samain S."/>
            <person name="Cattolico L."/>
            <person name="Pelletier E."/>
            <person name="Couloux A."/>
            <person name="Segurens B."/>
            <person name="Wincker P."/>
            <person name="D'Hont A."/>
            <person name="Scarpelli C."/>
            <person name="Weissenbach J."/>
            <person name="Salanoubat M."/>
            <person name="Quetier F."/>
            <person name="Yu Y."/>
            <person name="Kim H.R."/>
            <person name="Rambo T."/>
            <person name="Currie J."/>
            <person name="Collura K."/>
            <person name="Luo M."/>
            <person name="Yang T."/>
            <person name="Ammiraju J.S.S."/>
            <person name="Engler F."/>
            <person name="Soderlund C."/>
            <person name="Wing R.A."/>
            <person name="Palmer L.E."/>
            <person name="de la Bastide M."/>
            <person name="Spiegel L."/>
            <person name="Nascimento L."/>
            <person name="Zutavern T."/>
            <person name="O'Shaughnessy A."/>
            <person name="Dike S."/>
            <person name="Dedhia N."/>
            <person name="Preston R."/>
            <person name="Balija V."/>
            <person name="McCombie W.R."/>
            <person name="Chow T."/>
            <person name="Chen H."/>
            <person name="Chung M."/>
            <person name="Chen C."/>
            <person name="Shaw J."/>
            <person name="Wu H."/>
            <person name="Hsiao K."/>
            <person name="Chao Y."/>
            <person name="Chu M."/>
            <person name="Cheng C."/>
            <person name="Hour A."/>
            <person name="Lee P."/>
            <person name="Lin S."/>
            <person name="Lin Y."/>
            <person name="Liou J."/>
            <person name="Liu S."/>
            <person name="Hsing Y."/>
            <person name="Raghuvanshi S."/>
            <person name="Mohanty A."/>
            <person name="Bharti A.K."/>
            <person name="Gaur A."/>
            <person name="Gupta V."/>
            <person name="Kumar D."/>
            <person name="Ravi V."/>
            <person name="Vij S."/>
            <person name="Kapur A."/>
            <person name="Khurana P."/>
            <person name="Khurana P."/>
            <person name="Khurana J.P."/>
            <person name="Tyagi A.K."/>
            <person name="Gaikwad K."/>
            <person name="Singh A."/>
            <person name="Dalal V."/>
            <person name="Srivastava S."/>
            <person name="Dixit A."/>
            <person name="Pal A.K."/>
            <person name="Ghazi I.A."/>
            <person name="Yadav M."/>
            <person name="Pandit A."/>
            <person name="Bhargava A."/>
            <person name="Sureshbabu K."/>
            <person name="Batra K."/>
            <person name="Sharma T.R."/>
            <person name="Mohapatra T."/>
            <person name="Singh N.K."/>
            <person name="Messing J."/>
            <person name="Nelson A.B."/>
            <person name="Fuks G."/>
            <person name="Kavchok S."/>
            <person name="Keizer G."/>
            <person name="Linton E."/>
            <person name="Llaca V."/>
            <person name="Song R."/>
            <person name="Tanyolac B."/>
            <person name="Young S."/>
            <person name="Ho-Il K."/>
            <person name="Hahn J.H."/>
            <person name="Sangsakoo G."/>
            <person name="Vanavichit A."/>
            <person name="de Mattos Luiz.A.T."/>
            <person name="Zimmer P.D."/>
            <person name="Malone G."/>
            <person name="Dellagostin O."/>
            <person name="de Oliveira A.C."/>
            <person name="Bevan M."/>
            <person name="Bancroft I."/>
            <person name="Minx P."/>
            <person name="Cordum H."/>
            <person name="Wilson R."/>
            <person name="Cheng Z."/>
            <person name="Jin W."/>
            <person name="Jiang J."/>
            <person name="Leong S.A."/>
            <person name="Iwama H."/>
            <person name="Gojobori T."/>
            <person name="Itoh T."/>
            <person name="Niimura Y."/>
            <person name="Fujii Y."/>
            <person name="Habara T."/>
            <person name="Sakai H."/>
            <person name="Sato Y."/>
            <person name="Wilson G."/>
            <person name="Kumar K."/>
            <person name="McCouch S."/>
            <person name="Juretic N."/>
            <person name="Hoen D."/>
            <person name="Wright S."/>
            <person name="Bruskiewich R."/>
            <person name="Bureau T."/>
            <person name="Miyao A."/>
            <person name="Hirochika H."/>
            <person name="Nishikawa T."/>
            <person name="Kadowaki K."/>
            <person name="Sugiura M."/>
            <person name="Burr B."/>
            <person name="Sasaki T."/>
        </authorList>
    </citation>
    <scope>NUCLEOTIDE SEQUENCE [LARGE SCALE GENOMIC DNA]</scope>
    <source>
        <strain evidence="3">cv. Nipponbare</strain>
    </source>
</reference>
<feature type="region of interest" description="Disordered" evidence="1">
    <location>
        <begin position="1"/>
        <end position="24"/>
    </location>
</feature>
<protein>
    <submittedName>
        <fullName evidence="2">Os05g0160701 protein</fullName>
    </submittedName>
</protein>
<evidence type="ECO:0000313" key="3">
    <source>
        <dbReference type="Proteomes" id="UP000059680"/>
    </source>
</evidence>
<organism evidence="2 3">
    <name type="scientific">Oryza sativa subsp. japonica</name>
    <name type="common">Rice</name>
    <dbReference type="NCBI Taxonomy" id="39947"/>
    <lineage>
        <taxon>Eukaryota</taxon>
        <taxon>Viridiplantae</taxon>
        <taxon>Streptophyta</taxon>
        <taxon>Embryophyta</taxon>
        <taxon>Tracheophyta</taxon>
        <taxon>Spermatophyta</taxon>
        <taxon>Magnoliopsida</taxon>
        <taxon>Liliopsida</taxon>
        <taxon>Poales</taxon>
        <taxon>Poaceae</taxon>
        <taxon>BOP clade</taxon>
        <taxon>Oryzoideae</taxon>
        <taxon>Oryzeae</taxon>
        <taxon>Oryzinae</taxon>
        <taxon>Oryza</taxon>
        <taxon>Oryza sativa</taxon>
    </lineage>
</organism>
<keyword evidence="3" id="KW-1185">Reference proteome</keyword>
<dbReference type="InParanoid" id="A0A0P0WI89"/>
<dbReference type="AlphaFoldDB" id="A0A0P0WI89"/>
<reference evidence="2 3" key="2">
    <citation type="journal article" date="2013" name="Plant Cell Physiol.">
        <title>Rice Annotation Project Database (RAP-DB): an integrative and interactive database for rice genomics.</title>
        <authorList>
            <person name="Sakai H."/>
            <person name="Lee S.S."/>
            <person name="Tanaka T."/>
            <person name="Numa H."/>
            <person name="Kim J."/>
            <person name="Kawahara Y."/>
            <person name="Wakimoto H."/>
            <person name="Yang C.C."/>
            <person name="Iwamoto M."/>
            <person name="Abe T."/>
            <person name="Yamada Y."/>
            <person name="Muto A."/>
            <person name="Inokuchi H."/>
            <person name="Ikemura T."/>
            <person name="Matsumoto T."/>
            <person name="Sasaki T."/>
            <person name="Itoh T."/>
        </authorList>
    </citation>
    <scope>NUCLEOTIDE SEQUENCE [LARGE SCALE GENOMIC DNA]</scope>
    <source>
        <strain evidence="3">cv. Nipponbare</strain>
    </source>
</reference>
<evidence type="ECO:0000313" key="2">
    <source>
        <dbReference type="EMBL" id="BAS92402.1"/>
    </source>
</evidence>
<gene>
    <name evidence="2" type="ordered locus">Os05g0160701</name>
    <name evidence="2" type="ORF">OSNPB_050160701</name>
</gene>
<dbReference type="PaxDb" id="39947-A0A0P0WI89"/>
<name>A0A0P0WI89_ORYSJ</name>
<accession>A0A0P0WI89</accession>
<dbReference type="EMBL" id="AP014961">
    <property type="protein sequence ID" value="BAS92402.1"/>
    <property type="molecule type" value="Genomic_DNA"/>
</dbReference>
<reference evidence="2 3" key="3">
    <citation type="journal article" date="2013" name="Rice">
        <title>Improvement of the Oryza sativa Nipponbare reference genome using next generation sequence and optical map data.</title>
        <authorList>
            <person name="Kawahara Y."/>
            <person name="de la Bastide M."/>
            <person name="Hamilton J.P."/>
            <person name="Kanamori H."/>
            <person name="McCombie W.R."/>
            <person name="Ouyang S."/>
            <person name="Schwartz D.C."/>
            <person name="Tanaka T."/>
            <person name="Wu J."/>
            <person name="Zhou S."/>
            <person name="Childs K.L."/>
            <person name="Davidson R.M."/>
            <person name="Lin H."/>
            <person name="Quesada-Ocampo L."/>
            <person name="Vaillancourt B."/>
            <person name="Sakai H."/>
            <person name="Lee S.S."/>
            <person name="Kim J."/>
            <person name="Numa H."/>
            <person name="Itoh T."/>
            <person name="Buell C.R."/>
            <person name="Matsumoto T."/>
        </authorList>
    </citation>
    <scope>NUCLEOTIDE SEQUENCE [LARGE SCALE GENOMIC DNA]</scope>
    <source>
        <strain evidence="3">cv. Nipponbare</strain>
    </source>
</reference>